<sequence length="265" mass="28662">MTGEPSLAQRLSVELLVIAGIGLILGLLGPFGTYPMPLPLRLLYWVGFILVGYAIFRPITRAAGWLHEQSRIPLPVAIAIAVAVAALPLTILIGFAISGMRWGTYLTGSAFGLLYLQCAGVGVGIFLLMRLIFPADDARTATAPVPASGAVTNDMPASSKMPRTRLLDRLPAGFPESILALGVEDHYVRVHSADRSEMLLMRLSDAIAEMEGVTGAQTHRSWWVAEDAVKTIRRDGRNLRLVLQNGLEVPVSRTSVAKLKQLGWI</sequence>
<dbReference type="AlphaFoldDB" id="A0A1N6CQ45"/>
<dbReference type="OrthoDB" id="7028951at2"/>
<gene>
    <name evidence="3" type="ORF">SAMN02745824_0708</name>
</gene>
<feature type="transmembrane region" description="Helical" evidence="1">
    <location>
        <begin position="42"/>
        <end position="60"/>
    </location>
</feature>
<protein>
    <submittedName>
        <fullName evidence="3">Transcriptional regulator, LytTR family</fullName>
    </submittedName>
</protein>
<keyword evidence="4" id="KW-1185">Reference proteome</keyword>
<evidence type="ECO:0000259" key="2">
    <source>
        <dbReference type="PROSITE" id="PS50930"/>
    </source>
</evidence>
<keyword evidence="1" id="KW-0472">Membrane</keyword>
<dbReference type="RefSeq" id="WP_159437021.1">
    <property type="nucleotide sequence ID" value="NZ_FSQW01000001.1"/>
</dbReference>
<evidence type="ECO:0000256" key="1">
    <source>
        <dbReference type="SAM" id="Phobius"/>
    </source>
</evidence>
<dbReference type="InterPro" id="IPR007492">
    <property type="entry name" value="LytTR_DNA-bd_dom"/>
</dbReference>
<keyword evidence="1" id="KW-1133">Transmembrane helix</keyword>
<reference evidence="4" key="1">
    <citation type="submission" date="2016-11" db="EMBL/GenBank/DDBJ databases">
        <authorList>
            <person name="Varghese N."/>
            <person name="Submissions S."/>
        </authorList>
    </citation>
    <scope>NUCLEOTIDE SEQUENCE [LARGE SCALE GENOMIC DNA]</scope>
    <source>
        <strain evidence="4">DSM 22363</strain>
    </source>
</reference>
<name>A0A1N6CQ45_9SPHN</name>
<feature type="transmembrane region" description="Helical" evidence="1">
    <location>
        <begin position="109"/>
        <end position="129"/>
    </location>
</feature>
<feature type="domain" description="HTH LytTR-type" evidence="2">
    <location>
        <begin position="175"/>
        <end position="265"/>
    </location>
</feature>
<evidence type="ECO:0000313" key="3">
    <source>
        <dbReference type="EMBL" id="SIN60632.1"/>
    </source>
</evidence>
<dbReference type="PROSITE" id="PS50930">
    <property type="entry name" value="HTH_LYTTR"/>
    <property type="match status" value="1"/>
</dbReference>
<dbReference type="SMART" id="SM00850">
    <property type="entry name" value="LytTR"/>
    <property type="match status" value="1"/>
</dbReference>
<dbReference type="Gene3D" id="2.40.50.1020">
    <property type="entry name" value="LytTr DNA-binding domain"/>
    <property type="match status" value="1"/>
</dbReference>
<proteinExistence type="predicted"/>
<feature type="transmembrane region" description="Helical" evidence="1">
    <location>
        <begin position="72"/>
        <end position="97"/>
    </location>
</feature>
<accession>A0A1N6CQ45</accession>
<dbReference type="EMBL" id="FSQW01000001">
    <property type="protein sequence ID" value="SIN60632.1"/>
    <property type="molecule type" value="Genomic_DNA"/>
</dbReference>
<organism evidence="3 4">
    <name type="scientific">Parasphingorhabdus marina DSM 22363</name>
    <dbReference type="NCBI Taxonomy" id="1123272"/>
    <lineage>
        <taxon>Bacteria</taxon>
        <taxon>Pseudomonadati</taxon>
        <taxon>Pseudomonadota</taxon>
        <taxon>Alphaproteobacteria</taxon>
        <taxon>Sphingomonadales</taxon>
        <taxon>Sphingomonadaceae</taxon>
        <taxon>Parasphingorhabdus</taxon>
    </lineage>
</organism>
<dbReference type="STRING" id="1123272.SAMN02745824_0708"/>
<feature type="transmembrane region" description="Helical" evidence="1">
    <location>
        <begin position="12"/>
        <end position="30"/>
    </location>
</feature>
<evidence type="ECO:0000313" key="4">
    <source>
        <dbReference type="Proteomes" id="UP000185192"/>
    </source>
</evidence>
<dbReference type="GO" id="GO:0003677">
    <property type="term" value="F:DNA binding"/>
    <property type="evidence" value="ECO:0007669"/>
    <property type="project" value="InterPro"/>
</dbReference>
<dbReference type="Pfam" id="PF04397">
    <property type="entry name" value="LytTR"/>
    <property type="match status" value="1"/>
</dbReference>
<dbReference type="Proteomes" id="UP000185192">
    <property type="component" value="Unassembled WGS sequence"/>
</dbReference>
<keyword evidence="1" id="KW-0812">Transmembrane</keyword>